<keyword evidence="7" id="KW-1185">Reference proteome</keyword>
<organism evidence="6 7">
    <name type="scientific">Canariomyces notabilis</name>
    <dbReference type="NCBI Taxonomy" id="2074819"/>
    <lineage>
        <taxon>Eukaryota</taxon>
        <taxon>Fungi</taxon>
        <taxon>Dikarya</taxon>
        <taxon>Ascomycota</taxon>
        <taxon>Pezizomycotina</taxon>
        <taxon>Sordariomycetes</taxon>
        <taxon>Sordariomycetidae</taxon>
        <taxon>Sordariales</taxon>
        <taxon>Chaetomiaceae</taxon>
        <taxon>Canariomyces</taxon>
    </lineage>
</organism>
<name>A0AAN6TAC9_9PEZI</name>
<dbReference type="EMBL" id="MU853353">
    <property type="protein sequence ID" value="KAK4109889.1"/>
    <property type="molecule type" value="Genomic_DNA"/>
</dbReference>
<protein>
    <submittedName>
        <fullName evidence="6">Uncharacterized protein</fullName>
    </submittedName>
</protein>
<feature type="compositionally biased region" description="Polar residues" evidence="5">
    <location>
        <begin position="379"/>
        <end position="388"/>
    </location>
</feature>
<feature type="region of interest" description="Disordered" evidence="5">
    <location>
        <begin position="335"/>
        <end position="396"/>
    </location>
</feature>
<keyword evidence="2" id="KW-0677">Repeat</keyword>
<evidence type="ECO:0000313" key="6">
    <source>
        <dbReference type="EMBL" id="KAK4109889.1"/>
    </source>
</evidence>
<comment type="subunit">
    <text evidence="4">Binds to mitochondrial small subunit 15S rRNA.</text>
</comment>
<feature type="region of interest" description="Disordered" evidence="5">
    <location>
        <begin position="124"/>
        <end position="145"/>
    </location>
</feature>
<dbReference type="InterPro" id="IPR011990">
    <property type="entry name" value="TPR-like_helical_dom_sf"/>
</dbReference>
<dbReference type="Pfam" id="PF13812">
    <property type="entry name" value="PPR_3"/>
    <property type="match status" value="1"/>
</dbReference>
<feature type="non-terminal residue" evidence="6">
    <location>
        <position position="1136"/>
    </location>
</feature>
<feature type="compositionally biased region" description="Low complexity" evidence="5">
    <location>
        <begin position="358"/>
        <end position="373"/>
    </location>
</feature>
<dbReference type="Gene3D" id="1.25.40.10">
    <property type="entry name" value="Tetratricopeptide repeat domain"/>
    <property type="match status" value="3"/>
</dbReference>
<dbReference type="PANTHER" id="PTHR47447:SF17">
    <property type="entry name" value="OS12G0638900 PROTEIN"/>
    <property type="match status" value="1"/>
</dbReference>
<reference evidence="6" key="2">
    <citation type="submission" date="2023-05" db="EMBL/GenBank/DDBJ databases">
        <authorList>
            <consortium name="Lawrence Berkeley National Laboratory"/>
            <person name="Steindorff A."/>
            <person name="Hensen N."/>
            <person name="Bonometti L."/>
            <person name="Westerberg I."/>
            <person name="Brannstrom I.O."/>
            <person name="Guillou S."/>
            <person name="Cros-Aarteil S."/>
            <person name="Calhoun S."/>
            <person name="Haridas S."/>
            <person name="Kuo A."/>
            <person name="Mondo S."/>
            <person name="Pangilinan J."/>
            <person name="Riley R."/>
            <person name="Labutti K."/>
            <person name="Andreopoulos B."/>
            <person name="Lipzen A."/>
            <person name="Chen C."/>
            <person name="Yanf M."/>
            <person name="Daum C."/>
            <person name="Ng V."/>
            <person name="Clum A."/>
            <person name="Ohm R."/>
            <person name="Martin F."/>
            <person name="Silar P."/>
            <person name="Natvig D."/>
            <person name="Lalanne C."/>
            <person name="Gautier V."/>
            <person name="Ament-Velasquez S.L."/>
            <person name="Kruys A."/>
            <person name="Hutchinson M.I."/>
            <person name="Powell A.J."/>
            <person name="Barry K."/>
            <person name="Miller A.N."/>
            <person name="Grigoriev I.V."/>
            <person name="Debuchy R."/>
            <person name="Gladieux P."/>
            <person name="Thoren M.H."/>
            <person name="Johannesson H."/>
        </authorList>
    </citation>
    <scope>NUCLEOTIDE SEQUENCE</scope>
    <source>
        <strain evidence="6">CBS 508.74</strain>
    </source>
</reference>
<gene>
    <name evidence="6" type="ORF">N656DRAFT_682301</name>
</gene>
<evidence type="ECO:0000256" key="3">
    <source>
        <dbReference type="ARBA" id="ARBA00044493"/>
    </source>
</evidence>
<dbReference type="InterPro" id="IPR002885">
    <property type="entry name" value="PPR_rpt"/>
</dbReference>
<comment type="caution">
    <text evidence="6">The sequence shown here is derived from an EMBL/GenBank/DDBJ whole genome shotgun (WGS) entry which is preliminary data.</text>
</comment>
<evidence type="ECO:0000256" key="1">
    <source>
        <dbReference type="ARBA" id="ARBA00006192"/>
    </source>
</evidence>
<evidence type="ECO:0000256" key="4">
    <source>
        <dbReference type="ARBA" id="ARBA00044511"/>
    </source>
</evidence>
<sequence length="1136" mass="128981">MLERTAATIEPSSLQRVLPSTRLRLHSRRQLHTAFWHHGAADLELIDACQALMRQPPLETKTAAMPAKSNKTTDTTTAPAVLLDFLYPGGIAALFRRPYLVHSLRLEAASRPRLLMSRLFTSSAPGRSAEPLPSQEESPDEVGNGVSGEVVGEVVGDRESLAVQGSIPYELISQVYQEPECGYEEALRRLLNSDNRAGADDYDRIFWYYKNLDPQAKHGFTTPVLLALSASSRPVEAWRVNDLFSLYQVNEWTEEVVCAVINAQLTLENVPAAMSIFRSALEERGFTRGLDYLAAYGLDNSAWGMVLESLELYSNVRQDTDLAAGSSLVQETEAFTDSRVAQNSGSIESTETGGAAESVDGSAAAHDASSAVGLEPEQSWETYPTSESADGPAAERKVGTFPTVARVTDFAVKVSQLYKSFEDDPESMHHRTGLVDAFLANIARNSLDLFRPSDAVFILDRVGDKRSYESYILSNLERGRRRIVTDLYWKYRALPGIRVAQFVLRAMIDVFHPHNVRGMEQVLADWYQVYDRLDERTYRKFMTFYSGRGDVKSVMRLAEEYAKHHNRQVEQDPELVVTVMKAYAVKGDCEAVRRVMEEAVEKTGVPPDTVMWNVLLDAHKRVNDYEGALKIFFNVCENYEPDLTTFGTIMGMAARRGDLEFTLEIFQLAQERQLQPNLNLIQALVEAYCQNDRYAEAEKLCVDVTENREVPGDYTLLWNKLLEHHAKRRNLMGVNRLLGIMSAKGIIYNQDTYSHLLLALLYCRQAQHAMHLLRLAHREGVFNPTPDHFILLMAAFMKAGEPDMVLKTNQLMAQMAFPESAARLRNVIDALGRWQELPPHHRQGLDGQHFLKLVLKYFYRAMDRVDEGAPDSEGSIISLYSKVLFILTQMREHATVEQLIELYNSRFPQRSSPQAIPIKLLHNIMLADFYEEKYDRVKETWKVVVQRTTRRYAVASALRNGDLEEASKPVAYAMRFRLSDPLKTMQRLYVAEGDAQGLMDTVAEIRNLGFELDSKNWNYYVQALAKLKEWRQAFEACEQVLMPHWNGWAMVRRWKRTGKYQLPLELRRSEDPSRPRPISHTLMVLAKEYRDLDQIRLWSQAAASEIHYIEENCPKTVLAITTMRATGSPVEVAILG</sequence>
<dbReference type="RefSeq" id="XP_064667459.1">
    <property type="nucleotide sequence ID" value="XM_064810574.1"/>
</dbReference>
<dbReference type="GeneID" id="89934699"/>
<dbReference type="AlphaFoldDB" id="A0AAN6TAC9"/>
<reference evidence="6" key="1">
    <citation type="journal article" date="2023" name="Mol. Phylogenet. Evol.">
        <title>Genome-scale phylogeny and comparative genomics of the fungal order Sordariales.</title>
        <authorList>
            <person name="Hensen N."/>
            <person name="Bonometti L."/>
            <person name="Westerberg I."/>
            <person name="Brannstrom I.O."/>
            <person name="Guillou S."/>
            <person name="Cros-Aarteil S."/>
            <person name="Calhoun S."/>
            <person name="Haridas S."/>
            <person name="Kuo A."/>
            <person name="Mondo S."/>
            <person name="Pangilinan J."/>
            <person name="Riley R."/>
            <person name="LaButti K."/>
            <person name="Andreopoulos B."/>
            <person name="Lipzen A."/>
            <person name="Chen C."/>
            <person name="Yan M."/>
            <person name="Daum C."/>
            <person name="Ng V."/>
            <person name="Clum A."/>
            <person name="Steindorff A."/>
            <person name="Ohm R.A."/>
            <person name="Martin F."/>
            <person name="Silar P."/>
            <person name="Natvig D.O."/>
            <person name="Lalanne C."/>
            <person name="Gautier V."/>
            <person name="Ament-Velasquez S.L."/>
            <person name="Kruys A."/>
            <person name="Hutchinson M.I."/>
            <person name="Powell A.J."/>
            <person name="Barry K."/>
            <person name="Miller A.N."/>
            <person name="Grigoriev I.V."/>
            <person name="Debuchy R."/>
            <person name="Gladieux P."/>
            <person name="Hiltunen Thoren M."/>
            <person name="Johannesson H."/>
        </authorList>
    </citation>
    <scope>NUCLEOTIDE SEQUENCE</scope>
    <source>
        <strain evidence="6">CBS 508.74</strain>
    </source>
</reference>
<evidence type="ECO:0000256" key="2">
    <source>
        <dbReference type="ARBA" id="ARBA00022737"/>
    </source>
</evidence>
<proteinExistence type="inferred from homology"/>
<evidence type="ECO:0000313" key="7">
    <source>
        <dbReference type="Proteomes" id="UP001302812"/>
    </source>
</evidence>
<comment type="similarity">
    <text evidence="1">Belongs to the CCM1 family.</text>
</comment>
<evidence type="ECO:0000256" key="5">
    <source>
        <dbReference type="SAM" id="MobiDB-lite"/>
    </source>
</evidence>
<dbReference type="Proteomes" id="UP001302812">
    <property type="component" value="Unassembled WGS sequence"/>
</dbReference>
<dbReference type="PANTHER" id="PTHR47447">
    <property type="entry name" value="OS03G0856100 PROTEIN"/>
    <property type="match status" value="1"/>
</dbReference>
<comment type="function">
    <text evidence="3">Regulates mitochondrial small subunit maturation by controlling 15S rRNA 5'-end processing. Localizes to the 5' precursor of the 15S rRNA in a position that is subsequently occupied by mS47 in the mature yeast mtSSU. Uses structure and sequence-specific RNA recognition, binding to a single-stranded region of the precursor and specifically recognizing bases -6 to -1. The exchange of Ccm1 for mS47 is coupled to the irreversible removal of precursor rRNA that is accompanied by conformational changes of the mitoribosomal proteins uS5m and mS26. These conformational changes signal completion of 5'-end rRNA processing through protection of the mature 5'-end of the 15S rRNA and stabilization of mS47. The removal of the 5' precursor together with the dissociation of Ccm1 may be catalyzed by the 5'-3' exoribonuclease Pet127. Involved in the specific removal of group I introns in mitochondrial encoded transcripts.</text>
</comment>
<accession>A0AAN6TAC9</accession>
<dbReference type="SUPFAM" id="SSF48452">
    <property type="entry name" value="TPR-like"/>
    <property type="match status" value="1"/>
</dbReference>
<feature type="compositionally biased region" description="Polar residues" evidence="5">
    <location>
        <begin position="335"/>
        <end position="352"/>
    </location>
</feature>